<reference evidence="1" key="1">
    <citation type="submission" date="2021-06" db="EMBL/GenBank/DDBJ databases">
        <authorList>
            <person name="Kallberg Y."/>
            <person name="Tangrot J."/>
            <person name="Rosling A."/>
        </authorList>
    </citation>
    <scope>NUCLEOTIDE SEQUENCE</scope>
    <source>
        <strain evidence="1">87-6 pot B 2015</strain>
    </source>
</reference>
<evidence type="ECO:0000313" key="1">
    <source>
        <dbReference type="EMBL" id="CAG8591720.1"/>
    </source>
</evidence>
<dbReference type="AlphaFoldDB" id="A0A9N9GBZ1"/>
<organism evidence="1 2">
    <name type="scientific">Funneliformis mosseae</name>
    <name type="common">Endomycorrhizal fungus</name>
    <name type="synonym">Glomus mosseae</name>
    <dbReference type="NCBI Taxonomy" id="27381"/>
    <lineage>
        <taxon>Eukaryota</taxon>
        <taxon>Fungi</taxon>
        <taxon>Fungi incertae sedis</taxon>
        <taxon>Mucoromycota</taxon>
        <taxon>Glomeromycotina</taxon>
        <taxon>Glomeromycetes</taxon>
        <taxon>Glomerales</taxon>
        <taxon>Glomeraceae</taxon>
        <taxon>Funneliformis</taxon>
    </lineage>
</organism>
<gene>
    <name evidence="1" type="ORF">FMOSSE_LOCUS8474</name>
</gene>
<protein>
    <submittedName>
        <fullName evidence="1">7462_t:CDS:1</fullName>
    </submittedName>
</protein>
<keyword evidence="2" id="KW-1185">Reference proteome</keyword>
<evidence type="ECO:0000313" key="2">
    <source>
        <dbReference type="Proteomes" id="UP000789375"/>
    </source>
</evidence>
<comment type="caution">
    <text evidence="1">The sequence shown here is derived from an EMBL/GenBank/DDBJ whole genome shotgun (WGS) entry which is preliminary data.</text>
</comment>
<accession>A0A9N9GBZ1</accession>
<dbReference type="EMBL" id="CAJVPP010002205">
    <property type="protein sequence ID" value="CAG8591720.1"/>
    <property type="molecule type" value="Genomic_DNA"/>
</dbReference>
<name>A0A9N9GBZ1_FUNMO</name>
<sequence>MELGWNHTHTFHNHIHNTPTFHSPKDVAQYNLALSFENGEGTLYEVRMSDDTLIACQSNC</sequence>
<proteinExistence type="predicted"/>
<dbReference type="Proteomes" id="UP000789375">
    <property type="component" value="Unassembled WGS sequence"/>
</dbReference>